<evidence type="ECO:0000256" key="8">
    <source>
        <dbReference type="SAM" id="Phobius"/>
    </source>
</evidence>
<evidence type="ECO:0000256" key="3">
    <source>
        <dbReference type="ARBA" id="ARBA00022723"/>
    </source>
</evidence>
<keyword evidence="4 7" id="KW-0560">Oxidoreductase</keyword>
<evidence type="ECO:0000313" key="9">
    <source>
        <dbReference type="EMBL" id="EXJ72509.1"/>
    </source>
</evidence>
<dbReference type="InterPro" id="IPR017972">
    <property type="entry name" value="Cyt_P450_CS"/>
</dbReference>
<dbReference type="AlphaFoldDB" id="W9XQA0"/>
<evidence type="ECO:0008006" key="11">
    <source>
        <dbReference type="Google" id="ProtNLM"/>
    </source>
</evidence>
<sequence>MAAKFVRETLPKLAASQVAVSRGLLAAGLLFGLWLIGKCFYNCFLHPLRKVPGPFLAKFTSKWLEYKDHSGVRTATLHEMHKKYGPVVRIAPNEVLFSNPAVIKKIYGFNSSYMKTAFYSGFEESGRPVLFTLRDKTIHRDRRKLMAHAFTHSTISAAEPLVAEQVRNLIGRVARQNGAAMNVYAWFRSLTLDIVSSLFIGKAIGALDQDKPHEYMNNIDAYFQLAGLKWQLPWLLPLTWWIPLPSWQHFQGAQHRVYDYGRAAFNEYIERYGRDSGRNDPLKKIIHGDKDLPPLSDEQICCEVGSVLVAGTDTTATVLTYTTWELAVNSDIQSQLREELKTAKVNPGPSGVPRYSEIESLPLLDGIVLEGLRLHGPAVASLPRQVPAGGDMIDAYFIPGETTVSMQAYTVHRNENIFPDADTFKPERWADGGTQQMREASLQWSKGTRMCPGLHLATMELKIVLASLVLGWTINLGERMEEDTMDMVDHFVLMPKGNFCDLVFEPLKS</sequence>
<gene>
    <name evidence="9" type="ORF">A1O5_05014</name>
</gene>
<dbReference type="InterPro" id="IPR001128">
    <property type="entry name" value="Cyt_P450"/>
</dbReference>
<name>W9XQA0_9EURO</name>
<dbReference type="PROSITE" id="PS00086">
    <property type="entry name" value="CYTOCHROME_P450"/>
    <property type="match status" value="1"/>
</dbReference>
<organism evidence="9 10">
    <name type="scientific">Cladophialophora psammophila CBS 110553</name>
    <dbReference type="NCBI Taxonomy" id="1182543"/>
    <lineage>
        <taxon>Eukaryota</taxon>
        <taxon>Fungi</taxon>
        <taxon>Dikarya</taxon>
        <taxon>Ascomycota</taxon>
        <taxon>Pezizomycotina</taxon>
        <taxon>Eurotiomycetes</taxon>
        <taxon>Chaetothyriomycetidae</taxon>
        <taxon>Chaetothyriales</taxon>
        <taxon>Herpotrichiellaceae</taxon>
        <taxon>Cladophialophora</taxon>
    </lineage>
</organism>
<evidence type="ECO:0000256" key="2">
    <source>
        <dbReference type="ARBA" id="ARBA00010617"/>
    </source>
</evidence>
<dbReference type="eggNOG" id="KOG0159">
    <property type="taxonomic scope" value="Eukaryota"/>
</dbReference>
<proteinExistence type="inferred from homology"/>
<dbReference type="EMBL" id="AMGX01000006">
    <property type="protein sequence ID" value="EXJ72509.1"/>
    <property type="molecule type" value="Genomic_DNA"/>
</dbReference>
<keyword evidence="7" id="KW-0503">Monooxygenase</keyword>
<dbReference type="InterPro" id="IPR050121">
    <property type="entry name" value="Cytochrome_P450_monoxygenase"/>
</dbReference>
<evidence type="ECO:0000313" key="10">
    <source>
        <dbReference type="Proteomes" id="UP000019471"/>
    </source>
</evidence>
<dbReference type="GeneID" id="19189734"/>
<evidence type="ECO:0000256" key="4">
    <source>
        <dbReference type="ARBA" id="ARBA00023002"/>
    </source>
</evidence>
<dbReference type="GO" id="GO:0004497">
    <property type="term" value="F:monooxygenase activity"/>
    <property type="evidence" value="ECO:0007669"/>
    <property type="project" value="UniProtKB-KW"/>
</dbReference>
<dbReference type="GO" id="GO:0020037">
    <property type="term" value="F:heme binding"/>
    <property type="evidence" value="ECO:0007669"/>
    <property type="project" value="InterPro"/>
</dbReference>
<feature type="binding site" description="axial binding residue" evidence="6">
    <location>
        <position position="451"/>
    </location>
    <ligand>
        <name>heme</name>
        <dbReference type="ChEBI" id="CHEBI:30413"/>
    </ligand>
    <ligandPart>
        <name>Fe</name>
        <dbReference type="ChEBI" id="CHEBI:18248"/>
    </ligandPart>
</feature>
<dbReference type="PRINTS" id="PR00463">
    <property type="entry name" value="EP450I"/>
</dbReference>
<keyword evidence="10" id="KW-1185">Reference proteome</keyword>
<dbReference type="HOGENOM" id="CLU_001570_14_2_1"/>
<accession>W9XQA0</accession>
<dbReference type="PRINTS" id="PR00385">
    <property type="entry name" value="P450"/>
</dbReference>
<feature type="transmembrane region" description="Helical" evidence="8">
    <location>
        <begin position="20"/>
        <end position="41"/>
    </location>
</feature>
<evidence type="ECO:0000256" key="5">
    <source>
        <dbReference type="ARBA" id="ARBA00023004"/>
    </source>
</evidence>
<keyword evidence="3 6" id="KW-0479">Metal-binding</keyword>
<comment type="caution">
    <text evidence="9">The sequence shown here is derived from an EMBL/GenBank/DDBJ whole genome shotgun (WGS) entry which is preliminary data.</text>
</comment>
<dbReference type="Gene3D" id="1.10.630.10">
    <property type="entry name" value="Cytochrome P450"/>
    <property type="match status" value="1"/>
</dbReference>
<keyword evidence="8" id="KW-1133">Transmembrane helix</keyword>
<comment type="cofactor">
    <cofactor evidence="1 6">
        <name>heme</name>
        <dbReference type="ChEBI" id="CHEBI:30413"/>
    </cofactor>
</comment>
<keyword evidence="8" id="KW-0472">Membrane</keyword>
<dbReference type="InterPro" id="IPR036396">
    <property type="entry name" value="Cyt_P450_sf"/>
</dbReference>
<dbReference type="OrthoDB" id="1470350at2759"/>
<evidence type="ECO:0000256" key="7">
    <source>
        <dbReference type="RuleBase" id="RU000461"/>
    </source>
</evidence>
<keyword evidence="8" id="KW-0812">Transmembrane</keyword>
<dbReference type="GO" id="GO:0016705">
    <property type="term" value="F:oxidoreductase activity, acting on paired donors, with incorporation or reduction of molecular oxygen"/>
    <property type="evidence" value="ECO:0007669"/>
    <property type="project" value="InterPro"/>
</dbReference>
<reference evidence="9 10" key="1">
    <citation type="submission" date="2013-03" db="EMBL/GenBank/DDBJ databases">
        <title>The Genome Sequence of Cladophialophora psammophila CBS 110553.</title>
        <authorList>
            <consortium name="The Broad Institute Genomics Platform"/>
            <person name="Cuomo C."/>
            <person name="de Hoog S."/>
            <person name="Gorbushina A."/>
            <person name="Walker B."/>
            <person name="Young S.K."/>
            <person name="Zeng Q."/>
            <person name="Gargeya S."/>
            <person name="Fitzgerald M."/>
            <person name="Haas B."/>
            <person name="Abouelleil A."/>
            <person name="Allen A.W."/>
            <person name="Alvarado L."/>
            <person name="Arachchi H.M."/>
            <person name="Berlin A.M."/>
            <person name="Chapman S.B."/>
            <person name="Gainer-Dewar J."/>
            <person name="Goldberg J."/>
            <person name="Griggs A."/>
            <person name="Gujja S."/>
            <person name="Hansen M."/>
            <person name="Howarth C."/>
            <person name="Imamovic A."/>
            <person name="Ireland A."/>
            <person name="Larimer J."/>
            <person name="McCowan C."/>
            <person name="Murphy C."/>
            <person name="Pearson M."/>
            <person name="Poon T.W."/>
            <person name="Priest M."/>
            <person name="Roberts A."/>
            <person name="Saif S."/>
            <person name="Shea T."/>
            <person name="Sisk P."/>
            <person name="Sykes S."/>
            <person name="Wortman J."/>
            <person name="Nusbaum C."/>
            <person name="Birren B."/>
        </authorList>
    </citation>
    <scope>NUCLEOTIDE SEQUENCE [LARGE SCALE GENOMIC DNA]</scope>
    <source>
        <strain evidence="9 10">CBS 110553</strain>
    </source>
</reference>
<dbReference type="RefSeq" id="XP_007743807.1">
    <property type="nucleotide sequence ID" value="XM_007745617.1"/>
</dbReference>
<dbReference type="InterPro" id="IPR002401">
    <property type="entry name" value="Cyt_P450_E_grp-I"/>
</dbReference>
<dbReference type="SUPFAM" id="SSF48264">
    <property type="entry name" value="Cytochrome P450"/>
    <property type="match status" value="1"/>
</dbReference>
<protein>
    <recommendedName>
        <fullName evidence="11">Cytochrome P450 oxidoreductase</fullName>
    </recommendedName>
</protein>
<dbReference type="GO" id="GO:0005506">
    <property type="term" value="F:iron ion binding"/>
    <property type="evidence" value="ECO:0007669"/>
    <property type="project" value="InterPro"/>
</dbReference>
<evidence type="ECO:0000256" key="1">
    <source>
        <dbReference type="ARBA" id="ARBA00001971"/>
    </source>
</evidence>
<keyword evidence="6 7" id="KW-0349">Heme</keyword>
<dbReference type="Proteomes" id="UP000019471">
    <property type="component" value="Unassembled WGS sequence"/>
</dbReference>
<dbReference type="PANTHER" id="PTHR24305:SF166">
    <property type="entry name" value="CYTOCHROME P450 12A4, MITOCHONDRIAL-RELATED"/>
    <property type="match status" value="1"/>
</dbReference>
<dbReference type="Pfam" id="PF00067">
    <property type="entry name" value="p450"/>
    <property type="match status" value="1"/>
</dbReference>
<dbReference type="PANTHER" id="PTHR24305">
    <property type="entry name" value="CYTOCHROME P450"/>
    <property type="match status" value="1"/>
</dbReference>
<comment type="similarity">
    <text evidence="2 7">Belongs to the cytochrome P450 family.</text>
</comment>
<dbReference type="STRING" id="1182543.W9XQA0"/>
<keyword evidence="5 6" id="KW-0408">Iron</keyword>
<evidence type="ECO:0000256" key="6">
    <source>
        <dbReference type="PIRSR" id="PIRSR602401-1"/>
    </source>
</evidence>